<organism evidence="2 3">
    <name type="scientific">Acinetobacter baumannii NIPH 80</name>
    <dbReference type="NCBI Taxonomy" id="1217629"/>
    <lineage>
        <taxon>Bacteria</taxon>
        <taxon>Pseudomonadati</taxon>
        <taxon>Pseudomonadota</taxon>
        <taxon>Gammaproteobacteria</taxon>
        <taxon>Moraxellales</taxon>
        <taxon>Moraxellaceae</taxon>
        <taxon>Acinetobacter</taxon>
        <taxon>Acinetobacter calcoaceticus/baumannii complex</taxon>
    </lineage>
</organism>
<evidence type="ECO:0000313" key="2">
    <source>
        <dbReference type="EMBL" id="ENW72823.1"/>
    </source>
</evidence>
<accession>N9JM79</accession>
<protein>
    <submittedName>
        <fullName evidence="2">Uncharacterized protein</fullName>
    </submittedName>
</protein>
<dbReference type="HOGENOM" id="CLU_2949590_0_0_6"/>
<name>N9JM79_ACIBA</name>
<dbReference type="EMBL" id="APRE01000032">
    <property type="protein sequence ID" value="ENW72823.1"/>
    <property type="molecule type" value="Genomic_DNA"/>
</dbReference>
<proteinExistence type="predicted"/>
<evidence type="ECO:0000256" key="1">
    <source>
        <dbReference type="SAM" id="SignalP"/>
    </source>
</evidence>
<gene>
    <name evidence="2" type="ORF">F913_01800</name>
</gene>
<dbReference type="PATRIC" id="fig|1217629.3.peg.1737"/>
<feature type="signal peptide" evidence="1">
    <location>
        <begin position="1"/>
        <end position="20"/>
    </location>
</feature>
<keyword evidence="1" id="KW-0732">Signal</keyword>
<dbReference type="AlphaFoldDB" id="N9JM79"/>
<feature type="chain" id="PRO_5004144747" evidence="1">
    <location>
        <begin position="21"/>
        <end position="59"/>
    </location>
</feature>
<dbReference type="Proteomes" id="UP000013021">
    <property type="component" value="Unassembled WGS sequence"/>
</dbReference>
<sequence>MKYLYFKAIFLLSVSQFIYAADPQLNSSFKVQAKIENGCSMALLHKPISKGLFHNIIFK</sequence>
<reference evidence="2 3" key="1">
    <citation type="submission" date="2013-02" db="EMBL/GenBank/DDBJ databases">
        <title>The Genome Sequence of Acinetobacter baumannii NIPH 80.</title>
        <authorList>
            <consortium name="The Broad Institute Genome Sequencing Platform"/>
            <consortium name="The Broad Institute Genome Sequencing Center for Infectious Disease"/>
            <person name="Cerqueira G."/>
            <person name="Feldgarden M."/>
            <person name="Courvalin P."/>
            <person name="Perichon B."/>
            <person name="Grillot-Courvalin C."/>
            <person name="Clermont D."/>
            <person name="Rocha E."/>
            <person name="Yoon E.-J."/>
            <person name="Nemec A."/>
            <person name="Walker B."/>
            <person name="Young S.K."/>
            <person name="Zeng Q."/>
            <person name="Gargeya S."/>
            <person name="Fitzgerald M."/>
            <person name="Haas B."/>
            <person name="Abouelleil A."/>
            <person name="Alvarado L."/>
            <person name="Arachchi H.M."/>
            <person name="Berlin A.M."/>
            <person name="Chapman S.B."/>
            <person name="Dewar J."/>
            <person name="Goldberg J."/>
            <person name="Griggs A."/>
            <person name="Gujja S."/>
            <person name="Hansen M."/>
            <person name="Howarth C."/>
            <person name="Imamovic A."/>
            <person name="Larimer J."/>
            <person name="McCowan C."/>
            <person name="Murphy C."/>
            <person name="Neiman D."/>
            <person name="Pearson M."/>
            <person name="Priest M."/>
            <person name="Roberts A."/>
            <person name="Saif S."/>
            <person name="Shea T."/>
            <person name="Sisk P."/>
            <person name="Sykes S."/>
            <person name="Wortman J."/>
            <person name="Nusbaum C."/>
            <person name="Birren B."/>
        </authorList>
    </citation>
    <scope>NUCLEOTIDE SEQUENCE [LARGE SCALE GENOMIC DNA]</scope>
    <source>
        <strain evidence="2 3">NIPH 80</strain>
    </source>
</reference>
<comment type="caution">
    <text evidence="2">The sequence shown here is derived from an EMBL/GenBank/DDBJ whole genome shotgun (WGS) entry which is preliminary data.</text>
</comment>
<evidence type="ECO:0000313" key="3">
    <source>
        <dbReference type="Proteomes" id="UP000013021"/>
    </source>
</evidence>